<reference evidence="1" key="2">
    <citation type="journal article" date="2014" name="Genome Biol. Evol.">
        <title>Settling down: the genome of Serratia symbiotica from the aphid Cinara tujafilina zooms in on the process of accommodation to a cooperative intracellular life.</title>
        <authorList>
            <person name="Manzano-Marin A."/>
            <person name="Latorre A."/>
        </authorList>
    </citation>
    <scope>NUCLEOTIDE SEQUENCE</scope>
    <source>
        <strain evidence="1">SCt-VLC</strain>
    </source>
</reference>
<dbReference type="AlphaFoldDB" id="A0A068RB37"/>
<organism evidence="1">
    <name type="scientific">Serratia symbiotica SCt-VLC</name>
    <dbReference type="NCBI Taxonomy" id="1347341"/>
    <lineage>
        <taxon>Bacteria</taxon>
        <taxon>Pseudomonadati</taxon>
        <taxon>Pseudomonadota</taxon>
        <taxon>Gammaproteobacteria</taxon>
        <taxon>Enterobacterales</taxon>
        <taxon>Yersiniaceae</taxon>
        <taxon>Serratia</taxon>
        <taxon>Serratia symbiotica</taxon>
    </lineage>
</organism>
<sequence>MFYRISRPFYTTEKSINGRRAHNPIRLGAKVGLQTTESLVLFSVVYGETYGGGSRLNERKCYE</sequence>
<gene>
    <name evidence="1" type="ORF">SCTVLC_0908</name>
</gene>
<proteinExistence type="predicted"/>
<dbReference type="EMBL" id="FR904232">
    <property type="protein sequence ID" value="CDG47652.1"/>
    <property type="molecule type" value="Genomic_DNA"/>
</dbReference>
<name>A0A068RB37_9GAMM</name>
<evidence type="ECO:0000313" key="1">
    <source>
        <dbReference type="EMBL" id="CDG47652.1"/>
    </source>
</evidence>
<reference evidence="1" key="1">
    <citation type="submission" date="2013-06" db="EMBL/GenBank/DDBJ databases">
        <authorList>
            <person name="Mazano-Marin A."/>
        </authorList>
    </citation>
    <scope>NUCLEOTIDE SEQUENCE</scope>
    <source>
        <strain evidence="1">SCt-VLC</strain>
    </source>
</reference>
<protein>
    <submittedName>
        <fullName evidence="1">Uncharacterized protein</fullName>
    </submittedName>
</protein>
<accession>A0A068RB37</accession>